<comment type="caution">
    <text evidence="1">The sequence shown here is derived from an EMBL/GenBank/DDBJ whole genome shotgun (WGS) entry which is preliminary data.</text>
</comment>
<sequence length="67" mass="7586">MPESFEFPQLDALGSSVFYPPFRSLHSSEFATSSRKMFSEWSVLVMHVTTAIETSTGTKIQRPKTQD</sequence>
<organism evidence="1 2">
    <name type="scientific">Phytophthora megakarya</name>
    <dbReference type="NCBI Taxonomy" id="4795"/>
    <lineage>
        <taxon>Eukaryota</taxon>
        <taxon>Sar</taxon>
        <taxon>Stramenopiles</taxon>
        <taxon>Oomycota</taxon>
        <taxon>Peronosporomycetes</taxon>
        <taxon>Peronosporales</taxon>
        <taxon>Peronosporaceae</taxon>
        <taxon>Phytophthora</taxon>
    </lineage>
</organism>
<evidence type="ECO:0000313" key="2">
    <source>
        <dbReference type="Proteomes" id="UP000198211"/>
    </source>
</evidence>
<keyword evidence="2" id="KW-1185">Reference proteome</keyword>
<proteinExistence type="predicted"/>
<protein>
    <submittedName>
        <fullName evidence="1">Uncharacterized protein</fullName>
    </submittedName>
</protein>
<gene>
    <name evidence="1" type="ORF">PHMEG_00034227</name>
</gene>
<reference evidence="2" key="1">
    <citation type="submission" date="2017-03" db="EMBL/GenBank/DDBJ databases">
        <title>Phytopthora megakarya and P. palmivora, two closely related causual agents of cacao black pod achieved similar genome size and gene model numbers by different mechanisms.</title>
        <authorList>
            <person name="Ali S."/>
            <person name="Shao J."/>
            <person name="Larry D.J."/>
            <person name="Kronmiller B."/>
            <person name="Shen D."/>
            <person name="Strem M.D."/>
            <person name="Melnick R.L."/>
            <person name="Guiltinan M.J."/>
            <person name="Tyler B.M."/>
            <person name="Meinhardt L.W."/>
            <person name="Bailey B.A."/>
        </authorList>
    </citation>
    <scope>NUCLEOTIDE SEQUENCE [LARGE SCALE GENOMIC DNA]</scope>
    <source>
        <strain evidence="2">zdho120</strain>
    </source>
</reference>
<dbReference type="EMBL" id="NBNE01012599">
    <property type="protein sequence ID" value="OWY95701.1"/>
    <property type="molecule type" value="Genomic_DNA"/>
</dbReference>
<accession>A0A225URZ7</accession>
<name>A0A225URZ7_9STRA</name>
<evidence type="ECO:0000313" key="1">
    <source>
        <dbReference type="EMBL" id="OWY95701.1"/>
    </source>
</evidence>
<dbReference type="Proteomes" id="UP000198211">
    <property type="component" value="Unassembled WGS sequence"/>
</dbReference>
<dbReference type="AlphaFoldDB" id="A0A225URZ7"/>
<dbReference type="OrthoDB" id="106306at2759"/>